<sequence length="61" mass="6830">WPTIGRIALDILPVMASSVPSKRLFSSSGETADDQCSRLGPVQFEEAQVMKWHWWQGAVDL</sequence>
<organism evidence="3 4">
    <name type="scientific">Rhodocollybia butyracea</name>
    <dbReference type="NCBI Taxonomy" id="206335"/>
    <lineage>
        <taxon>Eukaryota</taxon>
        <taxon>Fungi</taxon>
        <taxon>Dikarya</taxon>
        <taxon>Basidiomycota</taxon>
        <taxon>Agaricomycotina</taxon>
        <taxon>Agaricomycetes</taxon>
        <taxon>Agaricomycetidae</taxon>
        <taxon>Agaricales</taxon>
        <taxon>Marasmiineae</taxon>
        <taxon>Omphalotaceae</taxon>
        <taxon>Rhodocollybia</taxon>
    </lineage>
</organism>
<proteinExistence type="predicted"/>
<evidence type="ECO:0000313" key="2">
    <source>
        <dbReference type="EMBL" id="KAF9016917.1"/>
    </source>
</evidence>
<dbReference type="EMBL" id="JADNRY010001405">
    <property type="protein sequence ID" value="KAF9016917.1"/>
    <property type="molecule type" value="Genomic_DNA"/>
</dbReference>
<dbReference type="OrthoDB" id="3262464at2759"/>
<accession>A0A9P5TUB6</accession>
<dbReference type="InterPro" id="IPR012337">
    <property type="entry name" value="RNaseH-like_sf"/>
</dbReference>
<feature type="non-terminal residue" evidence="3">
    <location>
        <position position="61"/>
    </location>
</feature>
<feature type="non-terminal residue" evidence="3">
    <location>
        <position position="1"/>
    </location>
</feature>
<dbReference type="SUPFAM" id="SSF53098">
    <property type="entry name" value="Ribonuclease H-like"/>
    <property type="match status" value="1"/>
</dbReference>
<keyword evidence="4" id="KW-1185">Reference proteome</keyword>
<dbReference type="InterPro" id="IPR008906">
    <property type="entry name" value="HATC_C_dom"/>
</dbReference>
<feature type="domain" description="HAT C-terminal dimerisation" evidence="1">
    <location>
        <begin position="2"/>
        <end position="45"/>
    </location>
</feature>
<dbReference type="AlphaFoldDB" id="A0A9P5TUB6"/>
<dbReference type="Pfam" id="PF05699">
    <property type="entry name" value="Dimer_Tnp_hAT"/>
    <property type="match status" value="1"/>
</dbReference>
<protein>
    <recommendedName>
        <fullName evidence="1">HAT C-terminal dimerisation domain-containing protein</fullName>
    </recommendedName>
</protein>
<reference evidence="3" key="1">
    <citation type="submission" date="2020-11" db="EMBL/GenBank/DDBJ databases">
        <authorList>
            <consortium name="DOE Joint Genome Institute"/>
            <person name="Ahrendt S."/>
            <person name="Riley R."/>
            <person name="Andreopoulos W."/>
            <person name="Labutti K."/>
            <person name="Pangilinan J."/>
            <person name="Ruiz-Duenas F.J."/>
            <person name="Barrasa J.M."/>
            <person name="Sanchez-Garcia M."/>
            <person name="Camarero S."/>
            <person name="Miyauchi S."/>
            <person name="Serrano A."/>
            <person name="Linde D."/>
            <person name="Babiker R."/>
            <person name="Drula E."/>
            <person name="Ayuso-Fernandez I."/>
            <person name="Pacheco R."/>
            <person name="Padilla G."/>
            <person name="Ferreira P."/>
            <person name="Barriuso J."/>
            <person name="Kellner H."/>
            <person name="Castanera R."/>
            <person name="Alfaro M."/>
            <person name="Ramirez L."/>
            <person name="Pisabarro A.G."/>
            <person name="Kuo A."/>
            <person name="Tritt A."/>
            <person name="Lipzen A."/>
            <person name="He G."/>
            <person name="Yan M."/>
            <person name="Ng V."/>
            <person name="Cullen D."/>
            <person name="Martin F."/>
            <person name="Rosso M.-N."/>
            <person name="Henrissat B."/>
            <person name="Hibbett D."/>
            <person name="Martinez A.T."/>
            <person name="Grigoriev I.V."/>
        </authorList>
    </citation>
    <scope>NUCLEOTIDE SEQUENCE</scope>
    <source>
        <strain evidence="3">AH 40177</strain>
    </source>
</reference>
<name>A0A9P5TUB6_9AGAR</name>
<gene>
    <name evidence="2" type="ORF">BDP27DRAFT_1154253</name>
    <name evidence="3" type="ORF">BDP27DRAFT_1154466</name>
</gene>
<evidence type="ECO:0000259" key="1">
    <source>
        <dbReference type="Pfam" id="PF05699"/>
    </source>
</evidence>
<evidence type="ECO:0000313" key="3">
    <source>
        <dbReference type="EMBL" id="KAF9016919.1"/>
    </source>
</evidence>
<dbReference type="EMBL" id="JADNRY010001405">
    <property type="protein sequence ID" value="KAF9016919.1"/>
    <property type="molecule type" value="Genomic_DNA"/>
</dbReference>
<dbReference type="Proteomes" id="UP000772434">
    <property type="component" value="Unassembled WGS sequence"/>
</dbReference>
<dbReference type="GO" id="GO:0046983">
    <property type="term" value="F:protein dimerization activity"/>
    <property type="evidence" value="ECO:0007669"/>
    <property type="project" value="InterPro"/>
</dbReference>
<evidence type="ECO:0000313" key="4">
    <source>
        <dbReference type="Proteomes" id="UP000772434"/>
    </source>
</evidence>
<comment type="caution">
    <text evidence="3">The sequence shown here is derived from an EMBL/GenBank/DDBJ whole genome shotgun (WGS) entry which is preliminary data.</text>
</comment>